<evidence type="ECO:0000313" key="13">
    <source>
        <dbReference type="Proteomes" id="UP001293791"/>
    </source>
</evidence>
<dbReference type="InterPro" id="IPR045076">
    <property type="entry name" value="MutS"/>
</dbReference>
<dbReference type="PANTHER" id="PTHR11361">
    <property type="entry name" value="DNA MISMATCH REPAIR PROTEIN MUTS FAMILY MEMBER"/>
    <property type="match status" value="1"/>
</dbReference>
<dbReference type="InterPro" id="IPR007861">
    <property type="entry name" value="DNA_mismatch_repair_MutS_clamp"/>
</dbReference>
<dbReference type="NCBIfam" id="NF003810">
    <property type="entry name" value="PRK05399.1"/>
    <property type="match status" value="1"/>
</dbReference>
<dbReference type="InterPro" id="IPR005748">
    <property type="entry name" value="DNA_mismatch_repair_MutS"/>
</dbReference>
<keyword evidence="7 10" id="KW-0234">DNA repair</keyword>
<evidence type="ECO:0000313" key="12">
    <source>
        <dbReference type="EMBL" id="MDZ5762539.1"/>
    </source>
</evidence>
<evidence type="ECO:0000259" key="11">
    <source>
        <dbReference type="PROSITE" id="PS00486"/>
    </source>
</evidence>
<dbReference type="InterPro" id="IPR036187">
    <property type="entry name" value="DNA_mismatch_repair_MutS_sf"/>
</dbReference>
<evidence type="ECO:0000256" key="6">
    <source>
        <dbReference type="ARBA" id="ARBA00023125"/>
    </source>
</evidence>
<dbReference type="Proteomes" id="UP001293791">
    <property type="component" value="Unassembled WGS sequence"/>
</dbReference>
<evidence type="ECO:0000256" key="4">
    <source>
        <dbReference type="ARBA" id="ARBA00022763"/>
    </source>
</evidence>
<keyword evidence="4 10" id="KW-0227">DNA damage</keyword>
<evidence type="ECO:0000256" key="5">
    <source>
        <dbReference type="ARBA" id="ARBA00022840"/>
    </source>
</evidence>
<gene>
    <name evidence="12" type="ORF">Cyrtocomes_00926</name>
</gene>
<evidence type="ECO:0000256" key="8">
    <source>
        <dbReference type="ARBA" id="ARBA00024647"/>
    </source>
</evidence>
<dbReference type="InterPro" id="IPR007695">
    <property type="entry name" value="DNA_mismatch_repair_MutS-lik_N"/>
</dbReference>
<name>A0ABU5L8U6_9RICK</name>
<keyword evidence="3 10" id="KW-0547">Nucleotide-binding</keyword>
<dbReference type="Pfam" id="PF05192">
    <property type="entry name" value="MutS_III"/>
    <property type="match status" value="1"/>
</dbReference>
<dbReference type="Pfam" id="PF05190">
    <property type="entry name" value="MutS_IV"/>
    <property type="match status" value="1"/>
</dbReference>
<evidence type="ECO:0000256" key="1">
    <source>
        <dbReference type="ARBA" id="ARBA00006271"/>
    </source>
</evidence>
<dbReference type="CDD" id="cd03284">
    <property type="entry name" value="ABC_MutS1"/>
    <property type="match status" value="1"/>
</dbReference>
<dbReference type="Gene3D" id="3.40.50.300">
    <property type="entry name" value="P-loop containing nucleotide triphosphate hydrolases"/>
    <property type="match status" value="1"/>
</dbReference>
<dbReference type="SUPFAM" id="SSF53150">
    <property type="entry name" value="DNA repair protein MutS, domain II"/>
    <property type="match status" value="1"/>
</dbReference>
<keyword evidence="6 10" id="KW-0238">DNA-binding</keyword>
<comment type="similarity">
    <text evidence="1 10">Belongs to the DNA mismatch repair MutS family.</text>
</comment>
<dbReference type="PROSITE" id="PS00486">
    <property type="entry name" value="DNA_MISMATCH_REPAIR_2"/>
    <property type="match status" value="1"/>
</dbReference>
<comment type="caution">
    <text evidence="12">The sequence shown here is derived from an EMBL/GenBank/DDBJ whole genome shotgun (WGS) entry which is preliminary data.</text>
</comment>
<dbReference type="InterPro" id="IPR027417">
    <property type="entry name" value="P-loop_NTPase"/>
</dbReference>
<keyword evidence="5" id="KW-0067">ATP-binding</keyword>
<dbReference type="Pfam" id="PF01624">
    <property type="entry name" value="MutS_I"/>
    <property type="match status" value="1"/>
</dbReference>
<feature type="domain" description="DNA mismatch repair proteins mutS family" evidence="11">
    <location>
        <begin position="686"/>
        <end position="702"/>
    </location>
</feature>
<reference evidence="12 13" key="1">
    <citation type="submission" date="2023-02" db="EMBL/GenBank/DDBJ databases">
        <title>Host association and intracellularity evolved multiple times independently in the Rickettsiales.</title>
        <authorList>
            <person name="Castelli M."/>
            <person name="Nardi T."/>
            <person name="Gammuto L."/>
            <person name="Bellinzona G."/>
            <person name="Sabaneyeva E."/>
            <person name="Potekhin A."/>
            <person name="Serra V."/>
            <person name="Petroni G."/>
            <person name="Sassera D."/>
        </authorList>
    </citation>
    <scope>NUCLEOTIDE SEQUENCE [LARGE SCALE GENOMIC DNA]</scope>
    <source>
        <strain evidence="12 13">BOD18</strain>
    </source>
</reference>
<comment type="function">
    <text evidence="8">This protein is involved in the repair of mismatches in DNA. It is possible that it carries out the mismatch recognition step. This protein has a weak ATPase activity.</text>
</comment>
<proteinExistence type="inferred from homology"/>
<evidence type="ECO:0000256" key="3">
    <source>
        <dbReference type="ARBA" id="ARBA00022741"/>
    </source>
</evidence>
<dbReference type="InterPro" id="IPR007696">
    <property type="entry name" value="DNA_mismatch_repair_MutS_core"/>
</dbReference>
<dbReference type="PANTHER" id="PTHR11361:SF34">
    <property type="entry name" value="DNA MISMATCH REPAIR PROTEIN MSH1, MITOCHONDRIAL"/>
    <property type="match status" value="1"/>
</dbReference>
<dbReference type="Pfam" id="PF05188">
    <property type="entry name" value="MutS_II"/>
    <property type="match status" value="1"/>
</dbReference>
<dbReference type="Pfam" id="PF00488">
    <property type="entry name" value="MutS_V"/>
    <property type="match status" value="1"/>
</dbReference>
<dbReference type="SMART" id="SM00534">
    <property type="entry name" value="MUTSac"/>
    <property type="match status" value="1"/>
</dbReference>
<dbReference type="SUPFAM" id="SSF48334">
    <property type="entry name" value="DNA repair protein MutS, domain III"/>
    <property type="match status" value="1"/>
</dbReference>
<dbReference type="PIRSF" id="PIRSF037677">
    <property type="entry name" value="DNA_mis_repair_Msh6"/>
    <property type="match status" value="1"/>
</dbReference>
<evidence type="ECO:0000256" key="7">
    <source>
        <dbReference type="ARBA" id="ARBA00023204"/>
    </source>
</evidence>
<dbReference type="Gene3D" id="3.30.420.110">
    <property type="entry name" value="MutS, connector domain"/>
    <property type="match status" value="1"/>
</dbReference>
<keyword evidence="13" id="KW-1185">Reference proteome</keyword>
<sequence>MTPMMRQYMALKMMNEEHLLFYRMGDFYELFFDDAIKASKVLNLFLTKRGTYDGKDIPMCGVPAHSSNVYLLKLIKSGFSVAICEQLETPQEAKKRGYNALVRRDVTRIITPGTILEDELLESKNNNYLCSLYKWKDTYSIALTDLSVGEFKATSFSSFLDVEGFLAQINVAELLAPESLRNQIDKSINLTARPENMFDINRSGATISAIFNESVLTDNFSEAEIIAIGSLLEYIRYTQKDSLPFLSRPSRHINSNFMVMDKATRRNLEIEKSLSGERSGSLLGELDMTLTAAGSRLMCRYFSMPLIDPGAINARLDDIEFFIKNKEIRGVLRDLLSDFPDLERALQRSIGKLSSPYDLNIIRKGLETSTIIVQKIMLSGSEISDSIRSLIVQIAGFEIILKELKCALAPEECTKTKDSHYIRYGYSKQLDCLLDLLQNTDLRIEELQDKYRKITGVNNLKISKNNIIGYFVEVSSANSNKLKSDIFIHKQSLGNSIRYFTDELKNLENLILNNTDKVNAVKDSIFDNLKNGIIKYAMEIGLVAGIIAKLDVLSSMAQVAVTYKYIRPIVDHSGDFYIEEGRHPVVEVHANNVFVPNNCDMNEKSNLWLITGPNMAGKSTFLRQNALICLMAQAGSFVPATYAKIGAIDKLFCRIGAADNLHKNHSTFMVEMLESSNIVNNASNKSLIIMDEIGRGTSTNDGIAIATAIIEYIHDKIKARAFFATHYHELACIEERLERVSCHTMDIKEWDGEIVFLHKIKNGRAEKSYGVHVARLAGLPNSIIDRANELLELNK</sequence>
<evidence type="ECO:0000256" key="10">
    <source>
        <dbReference type="RuleBase" id="RU003756"/>
    </source>
</evidence>
<dbReference type="SUPFAM" id="SSF55271">
    <property type="entry name" value="DNA repair protein MutS, domain I"/>
    <property type="match status" value="1"/>
</dbReference>
<evidence type="ECO:0000256" key="9">
    <source>
        <dbReference type="NCBIfam" id="TIGR01070"/>
    </source>
</evidence>
<dbReference type="SUPFAM" id="SSF52540">
    <property type="entry name" value="P-loop containing nucleoside triphosphate hydrolases"/>
    <property type="match status" value="1"/>
</dbReference>
<dbReference type="InterPro" id="IPR016151">
    <property type="entry name" value="DNA_mismatch_repair_MutS_N"/>
</dbReference>
<protein>
    <recommendedName>
        <fullName evidence="2 9">DNA mismatch repair protein MutS</fullName>
    </recommendedName>
</protein>
<dbReference type="Gene3D" id="1.10.1420.10">
    <property type="match status" value="2"/>
</dbReference>
<organism evidence="12 13">
    <name type="scientific">Candidatus Cyrtobacter comes</name>
    <dbReference type="NCBI Taxonomy" id="675776"/>
    <lineage>
        <taxon>Bacteria</taxon>
        <taxon>Pseudomonadati</taxon>
        <taxon>Pseudomonadota</taxon>
        <taxon>Alphaproteobacteria</taxon>
        <taxon>Rickettsiales</taxon>
        <taxon>Candidatus Midichloriaceae</taxon>
        <taxon>Candidatus Cyrtobacter</taxon>
    </lineage>
</organism>
<dbReference type="InterPro" id="IPR007860">
    <property type="entry name" value="DNA_mmatch_repair_MutS_con_dom"/>
</dbReference>
<dbReference type="NCBIfam" id="TIGR01070">
    <property type="entry name" value="mutS1"/>
    <property type="match status" value="1"/>
</dbReference>
<accession>A0ABU5L8U6</accession>
<dbReference type="SMART" id="SM00533">
    <property type="entry name" value="MUTSd"/>
    <property type="match status" value="1"/>
</dbReference>
<dbReference type="InterPro" id="IPR017261">
    <property type="entry name" value="DNA_mismatch_repair_MutS/MSH"/>
</dbReference>
<dbReference type="EMBL" id="JARGYT010000060">
    <property type="protein sequence ID" value="MDZ5762539.1"/>
    <property type="molecule type" value="Genomic_DNA"/>
</dbReference>
<dbReference type="Gene3D" id="3.40.1170.10">
    <property type="entry name" value="DNA repair protein MutS, domain I"/>
    <property type="match status" value="1"/>
</dbReference>
<dbReference type="InterPro" id="IPR000432">
    <property type="entry name" value="DNA_mismatch_repair_MutS_C"/>
</dbReference>
<dbReference type="InterPro" id="IPR036678">
    <property type="entry name" value="MutS_con_dom_sf"/>
</dbReference>
<evidence type="ECO:0000256" key="2">
    <source>
        <dbReference type="ARBA" id="ARBA00021982"/>
    </source>
</evidence>